<keyword evidence="3" id="KW-0378">Hydrolase</keyword>
<evidence type="ECO:0000256" key="3">
    <source>
        <dbReference type="ARBA" id="ARBA00022801"/>
    </source>
</evidence>
<keyword evidence="2" id="KW-0479">Metal-binding</keyword>
<dbReference type="PROSITE" id="PS50249">
    <property type="entry name" value="MPN"/>
    <property type="match status" value="1"/>
</dbReference>
<evidence type="ECO:0000256" key="2">
    <source>
        <dbReference type="ARBA" id="ARBA00022723"/>
    </source>
</evidence>
<proteinExistence type="predicted"/>
<dbReference type="InterPro" id="IPR000555">
    <property type="entry name" value="JAMM/MPN+_dom"/>
</dbReference>
<dbReference type="Proteomes" id="UP000716004">
    <property type="component" value="Unassembled WGS sequence"/>
</dbReference>
<comment type="caution">
    <text evidence="7">The sequence shown here is derived from an EMBL/GenBank/DDBJ whole genome shotgun (WGS) entry which is preliminary data.</text>
</comment>
<dbReference type="Pfam" id="PF14464">
    <property type="entry name" value="Prok-JAB"/>
    <property type="match status" value="1"/>
</dbReference>
<dbReference type="SUPFAM" id="SSF102712">
    <property type="entry name" value="JAB1/MPN domain"/>
    <property type="match status" value="1"/>
</dbReference>
<dbReference type="InterPro" id="IPR037518">
    <property type="entry name" value="MPN"/>
</dbReference>
<dbReference type="InterPro" id="IPR051929">
    <property type="entry name" value="VirAsm_ModProt"/>
</dbReference>
<feature type="domain" description="MPN" evidence="6">
    <location>
        <begin position="1"/>
        <end position="127"/>
    </location>
</feature>
<evidence type="ECO:0000256" key="5">
    <source>
        <dbReference type="ARBA" id="ARBA00023049"/>
    </source>
</evidence>
<dbReference type="PANTHER" id="PTHR34858">
    <property type="entry name" value="CYSO-CYSTEINE PEPTIDASE"/>
    <property type="match status" value="1"/>
</dbReference>
<dbReference type="EMBL" id="JAGVSJ010000009">
    <property type="protein sequence ID" value="MBX8631816.1"/>
    <property type="molecule type" value="Genomic_DNA"/>
</dbReference>
<evidence type="ECO:0000313" key="7">
    <source>
        <dbReference type="EMBL" id="MBX8631816.1"/>
    </source>
</evidence>
<dbReference type="GO" id="GO:0008270">
    <property type="term" value="F:zinc ion binding"/>
    <property type="evidence" value="ECO:0007669"/>
    <property type="project" value="TreeGrafter"/>
</dbReference>
<dbReference type="GO" id="GO:0008235">
    <property type="term" value="F:metalloexopeptidase activity"/>
    <property type="evidence" value="ECO:0007669"/>
    <property type="project" value="TreeGrafter"/>
</dbReference>
<gene>
    <name evidence="7" type="ORF">J9259_04765</name>
    <name evidence="8" type="ORF">KIY12_01245</name>
</gene>
<protein>
    <submittedName>
        <fullName evidence="7">M67 family metallopeptidase</fullName>
    </submittedName>
</protein>
<keyword evidence="1" id="KW-0645">Protease</keyword>
<evidence type="ECO:0000256" key="1">
    <source>
        <dbReference type="ARBA" id="ARBA00022670"/>
    </source>
</evidence>
<dbReference type="GO" id="GO:0006508">
    <property type="term" value="P:proteolysis"/>
    <property type="evidence" value="ECO:0007669"/>
    <property type="project" value="UniProtKB-KW"/>
</dbReference>
<dbReference type="PANTHER" id="PTHR34858:SF1">
    <property type="entry name" value="CYSO-CYSTEINE PEPTIDASE"/>
    <property type="match status" value="1"/>
</dbReference>
<evidence type="ECO:0000256" key="4">
    <source>
        <dbReference type="ARBA" id="ARBA00022833"/>
    </source>
</evidence>
<organism evidence="7 9">
    <name type="scientific">Candidatus Sysuiplasma superficiale</name>
    <dbReference type="NCBI Taxonomy" id="2823368"/>
    <lineage>
        <taxon>Archaea</taxon>
        <taxon>Methanobacteriati</taxon>
        <taxon>Thermoplasmatota</taxon>
        <taxon>Thermoplasmata</taxon>
        <taxon>Candidatus Sysuiplasmatales</taxon>
        <taxon>Candidatus Sysuiplasmataceae</taxon>
        <taxon>Candidatus Sysuiplasma</taxon>
    </lineage>
</organism>
<evidence type="ECO:0000313" key="8">
    <source>
        <dbReference type="EMBL" id="MBX8643345.1"/>
    </source>
</evidence>
<dbReference type="FunFam" id="3.40.140.10:FF:000085">
    <property type="entry name" value="Mov34/MPN/PAD-1 family protein"/>
    <property type="match status" value="1"/>
</dbReference>
<dbReference type="SMART" id="SM00232">
    <property type="entry name" value="JAB_MPN"/>
    <property type="match status" value="1"/>
</dbReference>
<evidence type="ECO:0000313" key="9">
    <source>
        <dbReference type="Proteomes" id="UP000716004"/>
    </source>
</evidence>
<evidence type="ECO:0000259" key="6">
    <source>
        <dbReference type="PROSITE" id="PS50249"/>
    </source>
</evidence>
<dbReference type="Gene3D" id="3.40.140.10">
    <property type="entry name" value="Cytidine Deaminase, domain 2"/>
    <property type="match status" value="1"/>
</dbReference>
<dbReference type="Proteomes" id="UP000750197">
    <property type="component" value="Unassembled WGS sequence"/>
</dbReference>
<name>A0A8J8CCA1_9ARCH</name>
<dbReference type="AlphaFoldDB" id="A0A8J8CCA1"/>
<accession>A0A8J8CCA1</accession>
<keyword evidence="4" id="KW-0862">Zinc</keyword>
<reference evidence="7" key="1">
    <citation type="submission" date="2021-04" db="EMBL/GenBank/DDBJ databases">
        <title>Genomic insights into ecological role and evolution of a novel Thermoplasmata order Candidatus Sysuiplasmatales.</title>
        <authorList>
            <person name="Yuan Y."/>
        </authorList>
    </citation>
    <scope>NUCLEOTIDE SEQUENCE</scope>
    <source>
        <strain evidence="8">TUT19-bin139</strain>
        <strain evidence="7">YP2-bin.285</strain>
    </source>
</reference>
<keyword evidence="5" id="KW-0482">Metalloprotease</keyword>
<dbReference type="CDD" id="cd08070">
    <property type="entry name" value="MPN_like"/>
    <property type="match status" value="1"/>
</dbReference>
<sequence>MQSSILKEIIVHASETYPEECCGFLIGTEDAKRGIRTVSDAVRAVNAAANSKRTRYTIEPREILKMEQSVHSAGKKILGYYHSHPDHPPVPSEFDRNNAWPGYSYFIISVMNGSPAGMRSWRLSDSGKFIQEELSDGTQL</sequence>
<dbReference type="EMBL" id="JAHEAC010000005">
    <property type="protein sequence ID" value="MBX8643345.1"/>
    <property type="molecule type" value="Genomic_DNA"/>
</dbReference>
<dbReference type="InterPro" id="IPR028090">
    <property type="entry name" value="JAB_dom_prok"/>
</dbReference>